<dbReference type="AlphaFoldDB" id="I4FYC3"/>
<dbReference type="EMBL" id="CAIJ01000012">
    <property type="protein sequence ID" value="CCI00684.1"/>
    <property type="molecule type" value="Genomic_DNA"/>
</dbReference>
<evidence type="ECO:0000313" key="3">
    <source>
        <dbReference type="Proteomes" id="UP000003480"/>
    </source>
</evidence>
<dbReference type="SUPFAM" id="SSF49464">
    <property type="entry name" value="Carboxypeptidase regulatory domain-like"/>
    <property type="match status" value="1"/>
</dbReference>
<dbReference type="InterPro" id="IPR008969">
    <property type="entry name" value="CarboxyPept-like_regulatory"/>
</dbReference>
<proteinExistence type="predicted"/>
<sequence length="392" mass="41807">MAVVADTETTTRISGVIQNTDQKALAGVKVKIGDISTTTNADGSFILTLNQVPSADASLIIEPGQQVNNIVYPSIAEKLPLLLGHDVYANVKNIIDRPIYLPPIDISNAQTIDPTITQTVTSAAIPGSAVTVFANSLFDQQNQPYTGQLSITTVPTELTPAALPENLRPDLVVTIQPGEMRFNTPAPLSLPNLAGYAPGTQMDLWSINPVTGLFDNVGQGQVSADGKVINTISGGIRNSSWHFFAPPPPTPNDPDADDRNPDDGCDECKAKVPGTSEVELHSGAVIETHDLVPYQSLGINRGISLRYDSERADARPILHFGYNNVPNDSALRLMAELTIKRGDFKLEVPGFAGGQFGLNGGENFWSIPNGGGKIDAALQADLRTLDSGRFMI</sequence>
<gene>
    <name evidence="2" type="ORF">MICAC_1090002</name>
</gene>
<comment type="caution">
    <text evidence="2">The sequence shown here is derived from an EMBL/GenBank/DDBJ whole genome shotgun (WGS) entry which is preliminary data.</text>
</comment>
<evidence type="ECO:0000313" key="2">
    <source>
        <dbReference type="EMBL" id="CCI00684.1"/>
    </source>
</evidence>
<organism evidence="2 3">
    <name type="scientific">Microcystis aeruginosa PCC 9443</name>
    <dbReference type="NCBI Taxonomy" id="1160281"/>
    <lineage>
        <taxon>Bacteria</taxon>
        <taxon>Bacillati</taxon>
        <taxon>Cyanobacteriota</taxon>
        <taxon>Cyanophyceae</taxon>
        <taxon>Oscillatoriophycideae</taxon>
        <taxon>Chroococcales</taxon>
        <taxon>Microcystaceae</taxon>
        <taxon>Microcystis</taxon>
    </lineage>
</organism>
<dbReference type="Gene3D" id="2.60.40.1120">
    <property type="entry name" value="Carboxypeptidase-like, regulatory domain"/>
    <property type="match status" value="1"/>
</dbReference>
<evidence type="ECO:0000256" key="1">
    <source>
        <dbReference type="SAM" id="MobiDB-lite"/>
    </source>
</evidence>
<accession>I4FYC3</accession>
<reference evidence="2 3" key="1">
    <citation type="submission" date="2012-04" db="EMBL/GenBank/DDBJ databases">
        <authorList>
            <person name="Genoscope - CEA"/>
        </authorList>
    </citation>
    <scope>NUCLEOTIDE SEQUENCE [LARGE SCALE GENOMIC DNA]</scope>
    <source>
        <strain evidence="2 3">9443</strain>
    </source>
</reference>
<dbReference type="Proteomes" id="UP000003480">
    <property type="component" value="Unassembled WGS sequence"/>
</dbReference>
<name>I4FYC3_MICAE</name>
<feature type="region of interest" description="Disordered" evidence="1">
    <location>
        <begin position="244"/>
        <end position="264"/>
    </location>
</feature>
<dbReference type="HOGENOM" id="CLU_703595_0_0_3"/>
<dbReference type="RefSeq" id="WP_002765648.1">
    <property type="nucleotide sequence ID" value="NZ_HE972942.1"/>
</dbReference>
<protein>
    <submittedName>
        <fullName evidence="2">Uncharacterized protein</fullName>
    </submittedName>
</protein>